<accession>A0A7X0MDM9</accession>
<feature type="domain" description="Protein kinase" evidence="8">
    <location>
        <begin position="5"/>
        <end position="281"/>
    </location>
</feature>
<organism evidence="9 10">
    <name type="scientific">Rhizobium lusitanum</name>
    <dbReference type="NCBI Taxonomy" id="293958"/>
    <lineage>
        <taxon>Bacteria</taxon>
        <taxon>Pseudomonadati</taxon>
        <taxon>Pseudomonadota</taxon>
        <taxon>Alphaproteobacteria</taxon>
        <taxon>Hyphomicrobiales</taxon>
        <taxon>Rhizobiaceae</taxon>
        <taxon>Rhizobium/Agrobacterium group</taxon>
        <taxon>Rhizobium</taxon>
    </lineage>
</organism>
<keyword evidence="4" id="KW-0547">Nucleotide-binding</keyword>
<proteinExistence type="predicted"/>
<dbReference type="PROSITE" id="PS50011">
    <property type="entry name" value="PROTEIN_KINASE_DOM"/>
    <property type="match status" value="1"/>
</dbReference>
<dbReference type="AlphaFoldDB" id="A0A7X0MDM9"/>
<dbReference type="SMART" id="SM00220">
    <property type="entry name" value="S_TKc"/>
    <property type="match status" value="1"/>
</dbReference>
<reference evidence="9 10" key="1">
    <citation type="submission" date="2020-08" db="EMBL/GenBank/DDBJ databases">
        <title>Genomic Encyclopedia of Type Strains, Phase IV (KMG-V): Genome sequencing to study the core and pangenomes of soil and plant-associated prokaryotes.</title>
        <authorList>
            <person name="Whitman W."/>
        </authorList>
    </citation>
    <scope>NUCLEOTIDE SEQUENCE [LARGE SCALE GENOMIC DNA]</scope>
    <source>
        <strain evidence="9 10">SEMIA 4060</strain>
    </source>
</reference>
<dbReference type="EMBL" id="JACHBG010000011">
    <property type="protein sequence ID" value="MBB6487057.1"/>
    <property type="molecule type" value="Genomic_DNA"/>
</dbReference>
<evidence type="ECO:0000256" key="7">
    <source>
        <dbReference type="SAM" id="Phobius"/>
    </source>
</evidence>
<dbReference type="GO" id="GO:0004674">
    <property type="term" value="F:protein serine/threonine kinase activity"/>
    <property type="evidence" value="ECO:0007669"/>
    <property type="project" value="UniProtKB-KW"/>
</dbReference>
<dbReference type="Pfam" id="PF00069">
    <property type="entry name" value="Pkinase"/>
    <property type="match status" value="1"/>
</dbReference>
<dbReference type="InterPro" id="IPR050339">
    <property type="entry name" value="CC_SR_Kinase"/>
</dbReference>
<dbReference type="RefSeq" id="WP_184707564.1">
    <property type="nucleotide sequence ID" value="NZ_JACHBG010000011.1"/>
</dbReference>
<dbReference type="GO" id="GO:0005737">
    <property type="term" value="C:cytoplasm"/>
    <property type="evidence" value="ECO:0007669"/>
    <property type="project" value="TreeGrafter"/>
</dbReference>
<keyword evidence="6" id="KW-0067">ATP-binding</keyword>
<evidence type="ECO:0000256" key="1">
    <source>
        <dbReference type="ARBA" id="ARBA00012513"/>
    </source>
</evidence>
<keyword evidence="3" id="KW-0808">Transferase</keyword>
<keyword evidence="2" id="KW-0723">Serine/threonine-protein kinase</keyword>
<keyword evidence="5" id="KW-0418">Kinase</keyword>
<dbReference type="GO" id="GO:0005524">
    <property type="term" value="F:ATP binding"/>
    <property type="evidence" value="ECO:0007669"/>
    <property type="project" value="UniProtKB-KW"/>
</dbReference>
<dbReference type="Proteomes" id="UP000565576">
    <property type="component" value="Unassembled WGS sequence"/>
</dbReference>
<dbReference type="EC" id="2.7.11.1" evidence="1"/>
<dbReference type="SUPFAM" id="SSF56112">
    <property type="entry name" value="Protein kinase-like (PK-like)"/>
    <property type="match status" value="1"/>
</dbReference>
<keyword evidence="7" id="KW-1133">Transmembrane helix</keyword>
<evidence type="ECO:0000256" key="2">
    <source>
        <dbReference type="ARBA" id="ARBA00022527"/>
    </source>
</evidence>
<dbReference type="Gene3D" id="1.10.510.10">
    <property type="entry name" value="Transferase(Phosphotransferase) domain 1"/>
    <property type="match status" value="1"/>
</dbReference>
<keyword evidence="7" id="KW-0472">Membrane</keyword>
<sequence>MRNDLMERYAIGEPLYENEFIVYPAEDKRMNRLVSIVVPDQSLKADKPRFDRVWASISEAKSLSALRFVEIEDLIAPSPEDGNFYIVEKRPSKTLRQYLDEQEIVAFDRAVAICEQILEGVATLHGAGYAHNALNDQCIYVSEDYSGLQVRIGNLHLISKTGEHIIPPYVPEFGAPEIYASGTFSASPALDIYSTGMIAYKILLPRQTYTDVFHSVMIWENDHQRDQSWKNIHLDPSNILPRLDVLINGFPIGLASVIERMLSRDPGQRQRNGADALQEFRQAAMGQSVGISIAPPLIGSKKATKTKWSPVTIGLIAALVLVCAGVGIVTIPKILGPDPELVASVEAWKAEAENRRSMAIAAKAPERPTQDEARLAFDAGSTAASSAEAAVKKSDYDQALAQYRTAVDRFGSSLVDIAKDDAMKARAAAVDAGTEKAPSFIDADNGLKEANTKIAKDLKGAIAGFGNVRLTFDALAKSMSAMSGAQKKAAEKQDRANRIGAQEAPDFGKAVGLITDAKDKATQWDLSAATIGYTDAAKLFDAMIADVLASKDDAAAAKQKVADVSQSIISRGGNFDPQFASFAPRIAAADGRFDAEAYKQAIAAYQPILADLTAFAAQGFCPGSAGLAFQRVTVGSYPLANVRLMTSSLAELGPMLGIANGAIKIDKAFCIQTHAVTRAEMAAYYNAINDAGSARVYQGNSDMPADDVPFMTAQSYTAWLSQQLKTNVHIPSASEWMAGAAKIATEKQPDNGGIVLQWSATPCNSNGNIAFMAQEGSTFVVCSDASAGGIFRIASDLR</sequence>
<dbReference type="GO" id="GO:0006796">
    <property type="term" value="P:phosphate-containing compound metabolic process"/>
    <property type="evidence" value="ECO:0007669"/>
    <property type="project" value="UniProtKB-ARBA"/>
</dbReference>
<dbReference type="GO" id="GO:0006417">
    <property type="term" value="P:regulation of translation"/>
    <property type="evidence" value="ECO:0007669"/>
    <property type="project" value="UniProtKB-ARBA"/>
</dbReference>
<dbReference type="PANTHER" id="PTHR11042">
    <property type="entry name" value="EUKARYOTIC TRANSLATION INITIATION FACTOR 2-ALPHA KINASE EIF2-ALPHA KINASE -RELATED"/>
    <property type="match status" value="1"/>
</dbReference>
<evidence type="ECO:0000256" key="6">
    <source>
        <dbReference type="ARBA" id="ARBA00022840"/>
    </source>
</evidence>
<dbReference type="InterPro" id="IPR000719">
    <property type="entry name" value="Prot_kinase_dom"/>
</dbReference>
<evidence type="ECO:0000313" key="10">
    <source>
        <dbReference type="Proteomes" id="UP000565576"/>
    </source>
</evidence>
<evidence type="ECO:0000256" key="3">
    <source>
        <dbReference type="ARBA" id="ARBA00022679"/>
    </source>
</evidence>
<evidence type="ECO:0000256" key="5">
    <source>
        <dbReference type="ARBA" id="ARBA00022777"/>
    </source>
</evidence>
<protein>
    <recommendedName>
        <fullName evidence="1">non-specific serine/threonine protein kinase</fullName>
        <ecNumber evidence="1">2.7.11.1</ecNumber>
    </recommendedName>
</protein>
<evidence type="ECO:0000256" key="4">
    <source>
        <dbReference type="ARBA" id="ARBA00022741"/>
    </source>
</evidence>
<evidence type="ECO:0000313" key="9">
    <source>
        <dbReference type="EMBL" id="MBB6487057.1"/>
    </source>
</evidence>
<keyword evidence="7" id="KW-0812">Transmembrane</keyword>
<dbReference type="SUPFAM" id="SSF56436">
    <property type="entry name" value="C-type lectin-like"/>
    <property type="match status" value="1"/>
</dbReference>
<comment type="caution">
    <text evidence="9">The sequence shown here is derived from an EMBL/GenBank/DDBJ whole genome shotgun (WGS) entry which is preliminary data.</text>
</comment>
<dbReference type="GO" id="GO:0006950">
    <property type="term" value="P:response to stress"/>
    <property type="evidence" value="ECO:0007669"/>
    <property type="project" value="UniProtKB-ARBA"/>
</dbReference>
<dbReference type="InterPro" id="IPR011009">
    <property type="entry name" value="Kinase-like_dom_sf"/>
</dbReference>
<evidence type="ECO:0000259" key="8">
    <source>
        <dbReference type="PROSITE" id="PS50011"/>
    </source>
</evidence>
<name>A0A7X0MDM9_9HYPH</name>
<feature type="transmembrane region" description="Helical" evidence="7">
    <location>
        <begin position="311"/>
        <end position="331"/>
    </location>
</feature>
<dbReference type="PANTHER" id="PTHR11042:SF160">
    <property type="entry name" value="EUKARYOTIC TRANSLATION INITIATION FACTOR 2-ALPHA KINASE 1"/>
    <property type="match status" value="1"/>
</dbReference>
<dbReference type="InterPro" id="IPR016187">
    <property type="entry name" value="CTDL_fold"/>
</dbReference>
<gene>
    <name evidence="9" type="ORF">GGD46_004357</name>
</gene>